<feature type="domain" description="C2H2-type" evidence="13">
    <location>
        <begin position="579"/>
        <end position="606"/>
    </location>
</feature>
<dbReference type="Gene3D" id="3.30.160.60">
    <property type="entry name" value="Classic Zinc Finger"/>
    <property type="match status" value="12"/>
</dbReference>
<feature type="domain" description="C2H2-type" evidence="13">
    <location>
        <begin position="523"/>
        <end position="550"/>
    </location>
</feature>
<dbReference type="Pfam" id="PF00096">
    <property type="entry name" value="zf-C2H2"/>
    <property type="match status" value="1"/>
</dbReference>
<evidence type="ECO:0000256" key="12">
    <source>
        <dbReference type="SAM" id="MobiDB-lite"/>
    </source>
</evidence>
<dbReference type="OrthoDB" id="8117402at2759"/>
<feature type="domain" description="C2H2-type" evidence="13">
    <location>
        <begin position="261"/>
        <end position="288"/>
    </location>
</feature>
<feature type="domain" description="C2H2-type" evidence="13">
    <location>
        <begin position="233"/>
        <end position="260"/>
    </location>
</feature>
<evidence type="ECO:0000313" key="15">
    <source>
        <dbReference type="Proteomes" id="UP000838412"/>
    </source>
</evidence>
<protein>
    <submittedName>
        <fullName evidence="14">ZNF845 protein</fullName>
    </submittedName>
</protein>
<evidence type="ECO:0000256" key="10">
    <source>
        <dbReference type="ARBA" id="ARBA00023242"/>
    </source>
</evidence>
<feature type="region of interest" description="Disordered" evidence="12">
    <location>
        <begin position="494"/>
        <end position="518"/>
    </location>
</feature>
<dbReference type="PROSITE" id="PS50157">
    <property type="entry name" value="ZINC_FINGER_C2H2_2"/>
    <property type="match status" value="15"/>
</dbReference>
<dbReference type="InterPro" id="IPR013087">
    <property type="entry name" value="Znf_C2H2_type"/>
</dbReference>
<keyword evidence="4" id="KW-0677">Repeat</keyword>
<dbReference type="FunFam" id="3.30.160.60:FF:000448">
    <property type="entry name" value="RE1-silencing transcription factor A"/>
    <property type="match status" value="1"/>
</dbReference>
<keyword evidence="8" id="KW-0238">DNA-binding</keyword>
<evidence type="ECO:0000256" key="8">
    <source>
        <dbReference type="ARBA" id="ARBA00023125"/>
    </source>
</evidence>
<feature type="domain" description="C2H2-type" evidence="13">
    <location>
        <begin position="754"/>
        <end position="781"/>
    </location>
</feature>
<keyword evidence="3" id="KW-0479">Metal-binding</keyword>
<evidence type="ECO:0000256" key="6">
    <source>
        <dbReference type="ARBA" id="ARBA00022833"/>
    </source>
</evidence>
<feature type="domain" description="C2H2-type" evidence="13">
    <location>
        <begin position="607"/>
        <end position="634"/>
    </location>
</feature>
<dbReference type="Pfam" id="PF13909">
    <property type="entry name" value="zf-H2C2_5"/>
    <property type="match status" value="2"/>
</dbReference>
<feature type="domain" description="C2H2-type" evidence="13">
    <location>
        <begin position="670"/>
        <end position="697"/>
    </location>
</feature>
<feature type="compositionally biased region" description="Polar residues" evidence="12">
    <location>
        <begin position="414"/>
        <end position="432"/>
    </location>
</feature>
<feature type="region of interest" description="Disordered" evidence="12">
    <location>
        <begin position="339"/>
        <end position="452"/>
    </location>
</feature>
<dbReference type="GO" id="GO:0003690">
    <property type="term" value="F:double-stranded DNA binding"/>
    <property type="evidence" value="ECO:0007669"/>
    <property type="project" value="UniProtKB-ARBA"/>
</dbReference>
<evidence type="ECO:0000313" key="14">
    <source>
        <dbReference type="EMBL" id="CAH1240044.1"/>
    </source>
</evidence>
<dbReference type="SMART" id="SM00355">
    <property type="entry name" value="ZnF_C2H2"/>
    <property type="match status" value="16"/>
</dbReference>
<dbReference type="PANTHER" id="PTHR24392:SF31">
    <property type="entry name" value="C2H2-TYPE DOMAIN-CONTAINING PROTEIN"/>
    <property type="match status" value="1"/>
</dbReference>
<proteinExistence type="inferred from homology"/>
<dbReference type="FunFam" id="3.30.160.60:FF:002069">
    <property type="entry name" value="Uncharacterized protein"/>
    <property type="match status" value="1"/>
</dbReference>
<feature type="compositionally biased region" description="Basic residues" evidence="12">
    <location>
        <begin position="497"/>
        <end position="518"/>
    </location>
</feature>
<dbReference type="FunFam" id="3.30.160.60:FF:002287">
    <property type="entry name" value="Uncharacterized protein"/>
    <property type="match status" value="2"/>
</dbReference>
<evidence type="ECO:0000256" key="2">
    <source>
        <dbReference type="ARBA" id="ARBA00006991"/>
    </source>
</evidence>
<keyword evidence="10" id="KW-0539">Nucleus</keyword>
<feature type="region of interest" description="Disordered" evidence="12">
    <location>
        <begin position="112"/>
        <end position="162"/>
    </location>
</feature>
<evidence type="ECO:0000256" key="1">
    <source>
        <dbReference type="ARBA" id="ARBA00004123"/>
    </source>
</evidence>
<feature type="compositionally biased region" description="Acidic residues" evidence="12">
    <location>
        <begin position="436"/>
        <end position="450"/>
    </location>
</feature>
<feature type="domain" description="C2H2-type" evidence="13">
    <location>
        <begin position="698"/>
        <end position="725"/>
    </location>
</feature>
<reference evidence="14" key="1">
    <citation type="submission" date="2022-01" db="EMBL/GenBank/DDBJ databases">
        <authorList>
            <person name="Braso-Vives M."/>
        </authorList>
    </citation>
    <scope>NUCLEOTIDE SEQUENCE</scope>
</reference>
<feature type="domain" description="C2H2-type" evidence="13">
    <location>
        <begin position="641"/>
        <end position="669"/>
    </location>
</feature>
<feature type="domain" description="C2H2-type" evidence="13">
    <location>
        <begin position="551"/>
        <end position="578"/>
    </location>
</feature>
<keyword evidence="7" id="KW-0805">Transcription regulation</keyword>
<dbReference type="AlphaFoldDB" id="A0A8J9VL85"/>
<accession>A0A8J9VL85</accession>
<keyword evidence="6" id="KW-0862">Zinc</keyword>
<organism evidence="14 15">
    <name type="scientific">Branchiostoma lanceolatum</name>
    <name type="common">Common lancelet</name>
    <name type="synonym">Amphioxus lanceolatum</name>
    <dbReference type="NCBI Taxonomy" id="7740"/>
    <lineage>
        <taxon>Eukaryota</taxon>
        <taxon>Metazoa</taxon>
        <taxon>Chordata</taxon>
        <taxon>Cephalochordata</taxon>
        <taxon>Leptocardii</taxon>
        <taxon>Amphioxiformes</taxon>
        <taxon>Branchiostomatidae</taxon>
        <taxon>Branchiostoma</taxon>
    </lineage>
</organism>
<evidence type="ECO:0000256" key="4">
    <source>
        <dbReference type="ARBA" id="ARBA00022737"/>
    </source>
</evidence>
<keyword evidence="15" id="KW-1185">Reference proteome</keyword>
<feature type="domain" description="C2H2-type" evidence="13">
    <location>
        <begin position="319"/>
        <end position="347"/>
    </location>
</feature>
<keyword evidence="9" id="KW-0804">Transcription</keyword>
<feature type="domain" description="C2H2-type" evidence="13">
    <location>
        <begin position="175"/>
        <end position="202"/>
    </location>
</feature>
<evidence type="ECO:0000256" key="5">
    <source>
        <dbReference type="ARBA" id="ARBA00022771"/>
    </source>
</evidence>
<keyword evidence="5 11" id="KW-0863">Zinc-finger</keyword>
<dbReference type="GO" id="GO:0005634">
    <property type="term" value="C:nucleus"/>
    <property type="evidence" value="ECO:0007669"/>
    <property type="project" value="UniProtKB-SubCell"/>
</dbReference>
<evidence type="ECO:0000259" key="13">
    <source>
        <dbReference type="PROSITE" id="PS50157"/>
    </source>
</evidence>
<feature type="region of interest" description="Disordered" evidence="12">
    <location>
        <begin position="68"/>
        <end position="87"/>
    </location>
</feature>
<feature type="compositionally biased region" description="Polar residues" evidence="12">
    <location>
        <begin position="134"/>
        <end position="148"/>
    </location>
</feature>
<gene>
    <name evidence="14" type="primary">ZNF845</name>
    <name evidence="14" type="ORF">BLAG_LOCUS4139</name>
</gene>
<feature type="domain" description="C2H2-type" evidence="13">
    <location>
        <begin position="782"/>
        <end position="810"/>
    </location>
</feature>
<evidence type="ECO:0000256" key="3">
    <source>
        <dbReference type="ARBA" id="ARBA00022723"/>
    </source>
</evidence>
<dbReference type="PANTHER" id="PTHR24392">
    <property type="entry name" value="ZINC FINGER PROTEIN"/>
    <property type="match status" value="1"/>
</dbReference>
<dbReference type="SUPFAM" id="SSF57667">
    <property type="entry name" value="beta-beta-alpha zinc fingers"/>
    <property type="match status" value="9"/>
</dbReference>
<dbReference type="GO" id="GO:0008270">
    <property type="term" value="F:zinc ion binding"/>
    <property type="evidence" value="ECO:0007669"/>
    <property type="project" value="UniProtKB-KW"/>
</dbReference>
<dbReference type="FunFam" id="3.30.160.60:FF:001957">
    <property type="entry name" value="Si:dkey-77f5.11"/>
    <property type="match status" value="1"/>
</dbReference>
<comment type="similarity">
    <text evidence="2">Belongs to the krueppel C2H2-type zinc-finger protein family.</text>
</comment>
<dbReference type="FunFam" id="3.30.160.60:FF:000882">
    <property type="entry name" value="Predicted gene, 21060"/>
    <property type="match status" value="1"/>
</dbReference>
<evidence type="ECO:0000256" key="9">
    <source>
        <dbReference type="ARBA" id="ARBA00023163"/>
    </source>
</evidence>
<dbReference type="PROSITE" id="PS00028">
    <property type="entry name" value="ZINC_FINGER_C2H2_1"/>
    <property type="match status" value="2"/>
</dbReference>
<feature type="domain" description="C2H2-type" evidence="13">
    <location>
        <begin position="478"/>
        <end position="505"/>
    </location>
</feature>
<evidence type="ECO:0000256" key="7">
    <source>
        <dbReference type="ARBA" id="ARBA00023015"/>
    </source>
</evidence>
<dbReference type="FunFam" id="3.30.160.60:FF:000446">
    <property type="entry name" value="Zinc finger protein"/>
    <property type="match status" value="3"/>
</dbReference>
<evidence type="ECO:0000256" key="11">
    <source>
        <dbReference type="PROSITE-ProRule" id="PRU00042"/>
    </source>
</evidence>
<dbReference type="InterPro" id="IPR036236">
    <property type="entry name" value="Znf_C2H2_sf"/>
</dbReference>
<name>A0A8J9VL85_BRALA</name>
<comment type="subcellular location">
    <subcellularLocation>
        <location evidence="1">Nucleus</location>
    </subcellularLocation>
</comment>
<dbReference type="FunFam" id="3.30.160.60:FF:001480">
    <property type="entry name" value="Si:cabz01071911.3"/>
    <property type="match status" value="1"/>
</dbReference>
<sequence>MEERNETHWSNVEYQSLNSHCEDSNEYIGPNSNQFCDIMAHLMAATTGPLGPGEQTTQVITETANHSLTGSQATGGNITTEQSGSTDHITCAETQPAEQPDHVGIVQGKFTDRVSSDGEEVYQTESPDSESHELSTLTASQISQQPGPSKQGERDEDSDTDLAKYSIPYGGSRLYICDLCSLMFIIESDLACHMKTHPDKRPVVKQPYKRRPCKLKYARIDEHPKSQAGEKQFICTECGYSTNHRFKLTAHTKTHAVQKPYKCDLCNYSSVKEKTMDRHMLQHSQKGPFRCRVCSFTAADKADMEKHMSTHTELSGKPYKCFLCPYSAVKKKTLEKHHRMKHAQEKPTVAEAPEATILGNSSGEETPEVAEDTGSDEEETKNPAEQTLKPESCENVKFIATSTTPDTEILEETVVTNSQESPSESKDSLPTMSDTSSEDGFGDGDSDEDYIPDKSELNAAEQGHLDEDAVQDIPDETLECEECDFVTDSKKKLEAHSRKHVTNRKKKGKAQSRKSKTAGRKSYNCKECDYSTVHKSDLRQHMFRHNGKYPYTCKVCGYKTGKRNAMVKHSRTHTGEKPFKCDLCDFSTTQSNSLKEHKMRHSGEKPHMCDVCGLRFYTKANLNAHMRKHSDKETETRSKSHKCDKCEYATAYKTHLALHVSRYHTGEKPHMCEYCGYRTVDRSNLATHKKIHTGDRPFKCDLCDYESTQKKKLQQHMSKHTGEKPYMCTQCDFRTVYKPSLLTHMQTHTGEKPYKCDYCDYRTARKNSLKSHMIQHTGEKPHVCPDCGHRTAHRCNLLSHMRKVHKKDKPVVQPELPNMMALLFPSESGAEKL</sequence>
<dbReference type="FunFam" id="3.30.160.60:FF:001370">
    <property type="entry name" value="Zinc finger protein"/>
    <property type="match status" value="1"/>
</dbReference>
<dbReference type="Proteomes" id="UP000838412">
    <property type="component" value="Chromosome 11"/>
</dbReference>
<feature type="compositionally biased region" description="Acidic residues" evidence="12">
    <location>
        <begin position="365"/>
        <end position="379"/>
    </location>
</feature>
<feature type="domain" description="C2H2-type" evidence="13">
    <location>
        <begin position="726"/>
        <end position="753"/>
    </location>
</feature>
<dbReference type="EMBL" id="OV696696">
    <property type="protein sequence ID" value="CAH1240044.1"/>
    <property type="molecule type" value="Genomic_DNA"/>
</dbReference>